<dbReference type="AlphaFoldDB" id="A0A0C3BR32"/>
<keyword evidence="2" id="KW-1185">Reference proteome</keyword>
<gene>
    <name evidence="1" type="ORF">PILCRDRAFT_813954</name>
</gene>
<evidence type="ECO:0000313" key="1">
    <source>
        <dbReference type="EMBL" id="KIM88953.1"/>
    </source>
</evidence>
<dbReference type="Proteomes" id="UP000054166">
    <property type="component" value="Unassembled WGS sequence"/>
</dbReference>
<reference evidence="1 2" key="1">
    <citation type="submission" date="2014-04" db="EMBL/GenBank/DDBJ databases">
        <authorList>
            <consortium name="DOE Joint Genome Institute"/>
            <person name="Kuo A."/>
            <person name="Tarkka M."/>
            <person name="Buscot F."/>
            <person name="Kohler A."/>
            <person name="Nagy L.G."/>
            <person name="Floudas D."/>
            <person name="Copeland A."/>
            <person name="Barry K.W."/>
            <person name="Cichocki N."/>
            <person name="Veneault-Fourrey C."/>
            <person name="LaButti K."/>
            <person name="Lindquist E.A."/>
            <person name="Lipzen A."/>
            <person name="Lundell T."/>
            <person name="Morin E."/>
            <person name="Murat C."/>
            <person name="Sun H."/>
            <person name="Tunlid A."/>
            <person name="Henrissat B."/>
            <person name="Grigoriev I.V."/>
            <person name="Hibbett D.S."/>
            <person name="Martin F."/>
            <person name="Nordberg H.P."/>
            <person name="Cantor M.N."/>
            <person name="Hua S.X."/>
        </authorList>
    </citation>
    <scope>NUCLEOTIDE SEQUENCE [LARGE SCALE GENOMIC DNA]</scope>
    <source>
        <strain evidence="1 2">F 1598</strain>
    </source>
</reference>
<name>A0A0C3BR32_PILCF</name>
<dbReference type="OrthoDB" id="2595178at2759"/>
<reference evidence="2" key="2">
    <citation type="submission" date="2015-01" db="EMBL/GenBank/DDBJ databases">
        <title>Evolutionary Origins and Diversification of the Mycorrhizal Mutualists.</title>
        <authorList>
            <consortium name="DOE Joint Genome Institute"/>
            <consortium name="Mycorrhizal Genomics Consortium"/>
            <person name="Kohler A."/>
            <person name="Kuo A."/>
            <person name="Nagy L.G."/>
            <person name="Floudas D."/>
            <person name="Copeland A."/>
            <person name="Barry K.W."/>
            <person name="Cichocki N."/>
            <person name="Veneault-Fourrey C."/>
            <person name="LaButti K."/>
            <person name="Lindquist E.A."/>
            <person name="Lipzen A."/>
            <person name="Lundell T."/>
            <person name="Morin E."/>
            <person name="Murat C."/>
            <person name="Riley R."/>
            <person name="Ohm R."/>
            <person name="Sun H."/>
            <person name="Tunlid A."/>
            <person name="Henrissat B."/>
            <person name="Grigoriev I.V."/>
            <person name="Hibbett D.S."/>
            <person name="Martin F."/>
        </authorList>
    </citation>
    <scope>NUCLEOTIDE SEQUENCE [LARGE SCALE GENOMIC DNA]</scope>
    <source>
        <strain evidence="2">F 1598</strain>
    </source>
</reference>
<proteinExistence type="predicted"/>
<evidence type="ECO:0000313" key="2">
    <source>
        <dbReference type="Proteomes" id="UP000054166"/>
    </source>
</evidence>
<dbReference type="InParanoid" id="A0A0C3BR32"/>
<organism evidence="1 2">
    <name type="scientific">Piloderma croceum (strain F 1598)</name>
    <dbReference type="NCBI Taxonomy" id="765440"/>
    <lineage>
        <taxon>Eukaryota</taxon>
        <taxon>Fungi</taxon>
        <taxon>Dikarya</taxon>
        <taxon>Basidiomycota</taxon>
        <taxon>Agaricomycotina</taxon>
        <taxon>Agaricomycetes</taxon>
        <taxon>Agaricomycetidae</taxon>
        <taxon>Atheliales</taxon>
        <taxon>Atheliaceae</taxon>
        <taxon>Piloderma</taxon>
    </lineage>
</organism>
<evidence type="ECO:0008006" key="3">
    <source>
        <dbReference type="Google" id="ProtNLM"/>
    </source>
</evidence>
<sequence length="438" mass="49472">MSTESILLQPRPYAQVSGRLLLLPLLPTRPALKPLPSEIWWKIIGEVLDCGGQNNRRGYGVPNRARLALLTVCKCLKDIGLPLFYSQVNICTITSFEQFTTRLSDADQKWDSIRRIPYSTPGRWVQNLDLSDLAFTSQSEAFLFDSLLTQLFPLIPFLVRLALNPSFVLSRRAIIALACREGSTYIRCLEGISYIPLPDSPVTDNSDPLVQLLSCCVNLEELEIIGPGLDPTEFEFSALDNADYSYIRPLNLQHLHTVTLLSMHSSPLMFALLNTPLPALRKLTLTPYDDIPYPASLASQFISTLGHSLRSLLLDTPKSWPTRLHPSPATVLRTCPNLNHLSLENPLPILSVHSLQKPHPLRILSIPRPKSDYWRILEGYLPHLPDLTAIRARDVRWLRRGMTLHAQGAGVQGEMREWKRRLGRRGIKVLDADWKECD</sequence>
<protein>
    <recommendedName>
        <fullName evidence="3">F-box domain-containing protein</fullName>
    </recommendedName>
</protein>
<dbReference type="STRING" id="765440.A0A0C3BR32"/>
<dbReference type="HOGENOM" id="CLU_035065_0_0_1"/>
<dbReference type="EMBL" id="KN832976">
    <property type="protein sequence ID" value="KIM88953.1"/>
    <property type="molecule type" value="Genomic_DNA"/>
</dbReference>
<accession>A0A0C3BR32</accession>